<dbReference type="KEGG" id="nti:DNFV4_04517"/>
<evidence type="ECO:0000313" key="3">
    <source>
        <dbReference type="Proteomes" id="UP001179121"/>
    </source>
</evidence>
<dbReference type="EMBL" id="OX365700">
    <property type="protein sequence ID" value="CAI4034073.1"/>
    <property type="molecule type" value="Genomic_DNA"/>
</dbReference>
<keyword evidence="3" id="KW-1185">Reference proteome</keyword>
<accession>A0AA86N3B9</accession>
<proteinExistence type="predicted"/>
<protein>
    <submittedName>
        <fullName evidence="2">Uncharacterized protein</fullName>
    </submittedName>
</protein>
<evidence type="ECO:0000313" key="2">
    <source>
        <dbReference type="EMBL" id="CAI4034073.1"/>
    </source>
</evidence>
<dbReference type="AlphaFoldDB" id="A0AA86N3B9"/>
<gene>
    <name evidence="2" type="ORF">DNFV4_04517</name>
</gene>
<evidence type="ECO:0000256" key="1">
    <source>
        <dbReference type="SAM" id="MobiDB-lite"/>
    </source>
</evidence>
<feature type="region of interest" description="Disordered" evidence="1">
    <location>
        <begin position="177"/>
        <end position="196"/>
    </location>
</feature>
<organism evidence="2 3">
    <name type="scientific">Nitrospira tepida</name>
    <dbReference type="NCBI Taxonomy" id="2973512"/>
    <lineage>
        <taxon>Bacteria</taxon>
        <taxon>Pseudomonadati</taxon>
        <taxon>Nitrospirota</taxon>
        <taxon>Nitrospiria</taxon>
        <taxon>Nitrospirales</taxon>
        <taxon>Nitrospiraceae</taxon>
        <taxon>Nitrospira</taxon>
    </lineage>
</organism>
<name>A0AA86N3B9_9BACT</name>
<reference evidence="2" key="1">
    <citation type="submission" date="2022-10" db="EMBL/GenBank/DDBJ databases">
        <authorList>
            <person name="Koch H."/>
        </authorList>
    </citation>
    <scope>NUCLEOTIDE SEQUENCE</scope>
    <source>
        <strain evidence="2">DNF</strain>
    </source>
</reference>
<sequence>MHDGSVNIGTQCENDAGSKGGCLLARCFSLTMIDPRWLILLMYLWPWSAWAQNGEPVPIEELLAAPDRYHLHQVLVRGTVENVRPFDPYQLNNGTICYAAYSFRVVDQTGALPVLVMGRCQIPLVKDPDVADGETVLVEVTIQQPGRDLFFMALDGRRIPVMNANEVQAMAVRIWPLPPEPSPEETPDLPPRPPLP</sequence>
<dbReference type="Proteomes" id="UP001179121">
    <property type="component" value="Chromosome"/>
</dbReference>